<reference evidence="3 4" key="1">
    <citation type="journal article" date="2018" name="Sci. Rep.">
        <title>Comparative genomics provides insights into the lifestyle and reveals functional heterogeneity of dark septate endophytic fungi.</title>
        <authorList>
            <person name="Knapp D.G."/>
            <person name="Nemeth J.B."/>
            <person name="Barry K."/>
            <person name="Hainaut M."/>
            <person name="Henrissat B."/>
            <person name="Johnson J."/>
            <person name="Kuo A."/>
            <person name="Lim J.H.P."/>
            <person name="Lipzen A."/>
            <person name="Nolan M."/>
            <person name="Ohm R.A."/>
            <person name="Tamas L."/>
            <person name="Grigoriev I.V."/>
            <person name="Spatafora J.W."/>
            <person name="Nagy L.G."/>
            <person name="Kovacs G.M."/>
        </authorList>
    </citation>
    <scope>NUCLEOTIDE SEQUENCE [LARGE SCALE GENOMIC DNA]</scope>
    <source>
        <strain evidence="3 4">DSE2036</strain>
    </source>
</reference>
<dbReference type="PROSITE" id="PS50097">
    <property type="entry name" value="BTB"/>
    <property type="match status" value="1"/>
</dbReference>
<proteinExistence type="predicted"/>
<dbReference type="Proteomes" id="UP000244855">
    <property type="component" value="Unassembled WGS sequence"/>
</dbReference>
<feature type="compositionally biased region" description="Acidic residues" evidence="1">
    <location>
        <begin position="417"/>
        <end position="431"/>
    </location>
</feature>
<protein>
    <recommendedName>
        <fullName evidence="2">BTB domain-containing protein</fullName>
    </recommendedName>
</protein>
<dbReference type="OrthoDB" id="2129688at2759"/>
<evidence type="ECO:0000259" key="2">
    <source>
        <dbReference type="PROSITE" id="PS50097"/>
    </source>
</evidence>
<feature type="region of interest" description="Disordered" evidence="1">
    <location>
        <begin position="387"/>
        <end position="442"/>
    </location>
</feature>
<feature type="domain" description="BTB" evidence="2">
    <location>
        <begin position="5"/>
        <end position="118"/>
    </location>
</feature>
<accession>A0A2V1D5T7</accession>
<sequence length="442" mass="50080">MDQVEDVEVVLSHGRRYKFHSGTLARNSTLLASMLTEQNAARLSNKAKNAGVRIKWMVELKQLPDRDHQAGVLGLHGERADGRNGMILNENGRIPTKVFDHYEAILYAFYNKEIRISDADMRAALQDVTQMVCIAEYLGCVAVISKPVEVALLKHGQNLYRSIQAMPASWIGMATSIKSESIFKEALCHLVGNWARLKKTAISTLKDYPAVKPLIEKYRKALMAKGKKVETGLMSIYPGDMCQPSSDLPIRREDYSRDILVWIALTWFRHWVGQRIIHEHGHNGEDGGFELYRQIGTGGEAYLDKVVINQFHGHFPMTKKALNVCENHLLEIKECMRSYIEKTAILQVKCELDIHKYPVPYLTCTEFDREDLPWLEQEKPHKHVAGVKRGVRPGGSTIARQSLQAASLEPRTSLGSEDADGTDDESEEDHQEPDRRKRAKHT</sequence>
<dbReference type="STRING" id="97972.A0A2V1D5T7"/>
<keyword evidence="4" id="KW-1185">Reference proteome</keyword>
<gene>
    <name evidence="3" type="ORF">DM02DRAFT_604063</name>
</gene>
<dbReference type="InterPro" id="IPR000210">
    <property type="entry name" value="BTB/POZ_dom"/>
</dbReference>
<dbReference type="EMBL" id="KZ805594">
    <property type="protein sequence ID" value="PVH93358.1"/>
    <property type="molecule type" value="Genomic_DNA"/>
</dbReference>
<evidence type="ECO:0000256" key="1">
    <source>
        <dbReference type="SAM" id="MobiDB-lite"/>
    </source>
</evidence>
<organism evidence="3 4">
    <name type="scientific">Periconia macrospinosa</name>
    <dbReference type="NCBI Taxonomy" id="97972"/>
    <lineage>
        <taxon>Eukaryota</taxon>
        <taxon>Fungi</taxon>
        <taxon>Dikarya</taxon>
        <taxon>Ascomycota</taxon>
        <taxon>Pezizomycotina</taxon>
        <taxon>Dothideomycetes</taxon>
        <taxon>Pleosporomycetidae</taxon>
        <taxon>Pleosporales</taxon>
        <taxon>Massarineae</taxon>
        <taxon>Periconiaceae</taxon>
        <taxon>Periconia</taxon>
    </lineage>
</organism>
<dbReference type="AlphaFoldDB" id="A0A2V1D5T7"/>
<dbReference type="PANTHER" id="PTHR38119:SF2">
    <property type="entry name" value="TRANSCRIPTION FACTOR DOMAIN-CONTAINING PROTEIN"/>
    <property type="match status" value="1"/>
</dbReference>
<evidence type="ECO:0000313" key="3">
    <source>
        <dbReference type="EMBL" id="PVH93358.1"/>
    </source>
</evidence>
<evidence type="ECO:0000313" key="4">
    <source>
        <dbReference type="Proteomes" id="UP000244855"/>
    </source>
</evidence>
<name>A0A2V1D5T7_9PLEO</name>
<dbReference type="PANTHER" id="PTHR38119">
    <property type="entry name" value="BTB DOMAIN-CONTAINING PROTEIN-RELATED"/>
    <property type="match status" value="1"/>
</dbReference>